<keyword evidence="1" id="KW-1133">Transmembrane helix</keyword>
<name>A0A8S3PP54_MYTED</name>
<dbReference type="Proteomes" id="UP000683360">
    <property type="component" value="Unassembled WGS sequence"/>
</dbReference>
<dbReference type="EMBL" id="CAJPWZ010000087">
    <property type="protein sequence ID" value="CAG2185457.1"/>
    <property type="molecule type" value="Genomic_DNA"/>
</dbReference>
<keyword evidence="3" id="KW-1185">Reference proteome</keyword>
<accession>A0A8S3PP54</accession>
<feature type="transmembrane region" description="Helical" evidence="1">
    <location>
        <begin position="123"/>
        <end position="141"/>
    </location>
</feature>
<gene>
    <name evidence="2" type="ORF">MEDL_1065</name>
</gene>
<protein>
    <submittedName>
        <fullName evidence="2">Uncharacterized protein</fullName>
    </submittedName>
</protein>
<dbReference type="AlphaFoldDB" id="A0A8S3PP54"/>
<evidence type="ECO:0000313" key="2">
    <source>
        <dbReference type="EMBL" id="CAG2185457.1"/>
    </source>
</evidence>
<keyword evidence="1" id="KW-0472">Membrane</keyword>
<comment type="caution">
    <text evidence="2">The sequence shown here is derived from an EMBL/GenBank/DDBJ whole genome shotgun (WGS) entry which is preliminary data.</text>
</comment>
<evidence type="ECO:0000256" key="1">
    <source>
        <dbReference type="SAM" id="Phobius"/>
    </source>
</evidence>
<evidence type="ECO:0000313" key="3">
    <source>
        <dbReference type="Proteomes" id="UP000683360"/>
    </source>
</evidence>
<organism evidence="2 3">
    <name type="scientific">Mytilus edulis</name>
    <name type="common">Blue mussel</name>
    <dbReference type="NCBI Taxonomy" id="6550"/>
    <lineage>
        <taxon>Eukaryota</taxon>
        <taxon>Metazoa</taxon>
        <taxon>Spiralia</taxon>
        <taxon>Lophotrochozoa</taxon>
        <taxon>Mollusca</taxon>
        <taxon>Bivalvia</taxon>
        <taxon>Autobranchia</taxon>
        <taxon>Pteriomorphia</taxon>
        <taxon>Mytilida</taxon>
        <taxon>Mytiloidea</taxon>
        <taxon>Mytilidae</taxon>
        <taxon>Mytilinae</taxon>
        <taxon>Mytilus</taxon>
    </lineage>
</organism>
<keyword evidence="1" id="KW-0812">Transmembrane</keyword>
<reference evidence="2" key="1">
    <citation type="submission" date="2021-03" db="EMBL/GenBank/DDBJ databases">
        <authorList>
            <person name="Bekaert M."/>
        </authorList>
    </citation>
    <scope>NUCLEOTIDE SEQUENCE</scope>
</reference>
<proteinExistence type="predicted"/>
<dbReference type="OrthoDB" id="5535068at2759"/>
<sequence length="174" mass="20430">MGYPETSTRHSELLRNMPDYTHTKSNYAEPQTYVPSETIQPVRGTEYPRATADNMYSRYERPRCPENAYSKVSNMSRMSSNEPQHRLPFYNGKTEWESFWCQFQIISRSYAWDSPTTQRKRRVITIGVIIAMALVITDVIVHQNKINGNQREIAIMEKTNKEMHMHQSKHLSIL</sequence>